<protein>
    <recommendedName>
        <fullName evidence="5">Ubiquitin-like protease family profile domain-containing protein</fullName>
    </recommendedName>
</protein>
<reference evidence="7" key="2">
    <citation type="journal article" date="2017" name="J. Anim. Genet.">
        <title>Multiple reference genome sequences of hot pepper reveal the massive evolution of plant disease resistance genes by retroduplication.</title>
        <authorList>
            <person name="Kim S."/>
            <person name="Park J."/>
            <person name="Yeom S.-I."/>
            <person name="Kim Y.-M."/>
            <person name="Seo E."/>
            <person name="Kim K.-T."/>
            <person name="Kim M.-S."/>
            <person name="Lee J.M."/>
            <person name="Cheong K."/>
            <person name="Shin H.-S."/>
            <person name="Kim S.-B."/>
            <person name="Han K."/>
            <person name="Lee J."/>
            <person name="Park M."/>
            <person name="Lee H.-A."/>
            <person name="Lee H.-Y."/>
            <person name="Lee Y."/>
            <person name="Oh S."/>
            <person name="Lee J.H."/>
            <person name="Choi E."/>
            <person name="Choi E."/>
            <person name="Lee S.E."/>
            <person name="Jeon J."/>
            <person name="Kim H."/>
            <person name="Choi G."/>
            <person name="Song H."/>
            <person name="Lee J."/>
            <person name="Lee S.-C."/>
            <person name="Kwon J.-K."/>
            <person name="Lee H.-Y."/>
            <person name="Koo N."/>
            <person name="Hong Y."/>
            <person name="Kim R.W."/>
            <person name="Kang W.-H."/>
            <person name="Huh J.H."/>
            <person name="Kang B.-C."/>
            <person name="Yang T.-J."/>
            <person name="Lee Y.-H."/>
            <person name="Bennetzen J.L."/>
            <person name="Choi D."/>
        </authorList>
    </citation>
    <scope>NUCLEOTIDE SEQUENCE [LARGE SCALE GENOMIC DNA]</scope>
    <source>
        <strain evidence="7">cv. PBC81</strain>
    </source>
</reference>
<comment type="similarity">
    <text evidence="1">Belongs to the peptidase C48 family.</text>
</comment>
<evidence type="ECO:0000256" key="4">
    <source>
        <dbReference type="SAM" id="MobiDB-lite"/>
    </source>
</evidence>
<comment type="caution">
    <text evidence="6">The sequence shown here is derived from an EMBL/GenBank/DDBJ whole genome shotgun (WGS) entry which is preliminary data.</text>
</comment>
<dbReference type="PANTHER" id="PTHR31470:SF46">
    <property type="entry name" value="ULP1 PROTEASE FAMILY, C-TERMINAL CATALYTIC DOMAIN CONTAINING PROTEIN"/>
    <property type="match status" value="1"/>
</dbReference>
<dbReference type="Gene3D" id="3.40.395.10">
    <property type="entry name" value="Adenoviral Proteinase, Chain A"/>
    <property type="match status" value="1"/>
</dbReference>
<dbReference type="InterPro" id="IPR003653">
    <property type="entry name" value="Peptidase_C48_C"/>
</dbReference>
<dbReference type="Pfam" id="PF02902">
    <property type="entry name" value="Peptidase_C48"/>
    <property type="match status" value="1"/>
</dbReference>
<dbReference type="Proteomes" id="UP000224567">
    <property type="component" value="Unassembled WGS sequence"/>
</dbReference>
<keyword evidence="2" id="KW-0645">Protease</keyword>
<dbReference type="EMBL" id="MLFT02000008">
    <property type="protein sequence ID" value="PHT40542.1"/>
    <property type="molecule type" value="Genomic_DNA"/>
</dbReference>
<feature type="compositionally biased region" description="Basic and acidic residues" evidence="4">
    <location>
        <begin position="130"/>
        <end position="150"/>
    </location>
</feature>
<dbReference type="AlphaFoldDB" id="A0A2G2W5N8"/>
<evidence type="ECO:0000259" key="5">
    <source>
        <dbReference type="PROSITE" id="PS50600"/>
    </source>
</evidence>
<dbReference type="OrthoDB" id="1302742at2759"/>
<evidence type="ECO:0000313" key="6">
    <source>
        <dbReference type="EMBL" id="PHT40542.1"/>
    </source>
</evidence>
<feature type="compositionally biased region" description="Basic residues" evidence="4">
    <location>
        <begin position="55"/>
        <end position="66"/>
    </location>
</feature>
<feature type="domain" description="Ubiquitin-like protease family profile" evidence="5">
    <location>
        <begin position="273"/>
        <end position="434"/>
    </location>
</feature>
<evidence type="ECO:0000256" key="3">
    <source>
        <dbReference type="ARBA" id="ARBA00022801"/>
    </source>
</evidence>
<proteinExistence type="inferred from homology"/>
<evidence type="ECO:0000256" key="2">
    <source>
        <dbReference type="ARBA" id="ARBA00022670"/>
    </source>
</evidence>
<dbReference type="PANTHER" id="PTHR31470">
    <property type="entry name" value="CYSTEINE PROTEINASES SUPERFAMILY PROTEIN-RELATED-RELATED"/>
    <property type="match status" value="1"/>
</dbReference>
<name>A0A2G2W5N8_CAPBA</name>
<reference evidence="6 7" key="1">
    <citation type="journal article" date="2017" name="Genome Biol.">
        <title>New reference genome sequences of hot pepper reveal the massive evolution of plant disease-resistance genes by retroduplication.</title>
        <authorList>
            <person name="Kim S."/>
            <person name="Park J."/>
            <person name="Yeom S.I."/>
            <person name="Kim Y.M."/>
            <person name="Seo E."/>
            <person name="Kim K.T."/>
            <person name="Kim M.S."/>
            <person name="Lee J.M."/>
            <person name="Cheong K."/>
            <person name="Shin H.S."/>
            <person name="Kim S.B."/>
            <person name="Han K."/>
            <person name="Lee J."/>
            <person name="Park M."/>
            <person name="Lee H.A."/>
            <person name="Lee H.Y."/>
            <person name="Lee Y."/>
            <person name="Oh S."/>
            <person name="Lee J.H."/>
            <person name="Choi E."/>
            <person name="Choi E."/>
            <person name="Lee S.E."/>
            <person name="Jeon J."/>
            <person name="Kim H."/>
            <person name="Choi G."/>
            <person name="Song H."/>
            <person name="Lee J."/>
            <person name="Lee S.C."/>
            <person name="Kwon J.K."/>
            <person name="Lee H.Y."/>
            <person name="Koo N."/>
            <person name="Hong Y."/>
            <person name="Kim R.W."/>
            <person name="Kang W.H."/>
            <person name="Huh J.H."/>
            <person name="Kang B.C."/>
            <person name="Yang T.J."/>
            <person name="Lee Y.H."/>
            <person name="Bennetzen J.L."/>
            <person name="Choi D."/>
        </authorList>
    </citation>
    <scope>NUCLEOTIDE SEQUENCE [LARGE SCALE GENOMIC DNA]</scope>
    <source>
        <strain evidence="7">cv. PBC81</strain>
    </source>
</reference>
<feature type="region of interest" description="Disordered" evidence="4">
    <location>
        <begin position="44"/>
        <end position="87"/>
    </location>
</feature>
<dbReference type="SUPFAM" id="SSF54001">
    <property type="entry name" value="Cysteine proteinases"/>
    <property type="match status" value="1"/>
</dbReference>
<dbReference type="PROSITE" id="PS50600">
    <property type="entry name" value="ULP_PROTEASE"/>
    <property type="match status" value="1"/>
</dbReference>
<evidence type="ECO:0000256" key="1">
    <source>
        <dbReference type="ARBA" id="ARBA00005234"/>
    </source>
</evidence>
<gene>
    <name evidence="6" type="ORF">CQW23_19396</name>
</gene>
<dbReference type="GO" id="GO:0008234">
    <property type="term" value="F:cysteine-type peptidase activity"/>
    <property type="evidence" value="ECO:0007669"/>
    <property type="project" value="InterPro"/>
</dbReference>
<dbReference type="GO" id="GO:0006508">
    <property type="term" value="P:proteolysis"/>
    <property type="evidence" value="ECO:0007669"/>
    <property type="project" value="UniProtKB-KW"/>
</dbReference>
<accession>A0A2G2W5N8</accession>
<dbReference type="InterPro" id="IPR038765">
    <property type="entry name" value="Papain-like_cys_pep_sf"/>
</dbReference>
<sequence length="496" mass="57411">MNRDLGPSFSLGVSQLESIKESHEVVNFVPGSFDYEFIGFDENRSKHRNDPQIMKKLRKKHSKKDKKKESGSKKRGSNSPESKVPAKRRRIIEAISIDELPKIDMKFSDLESVMNDRFTDVLKSLQSKNKTVEKENVTKESHKEGHHSDDVADFEGNSDPVSSNFVMKTPHKMEDDGIEKLSDIAVEEIKPIDSVFPVQGHEMALIIYKPPPPTPDEKDKDDHYKVKCSNLLFCQLDFIVAFSKFKNWFYLMYQQNKCWNYEHLDVIMYYLRKKYKNKNFPSKRYTTKDCFFKVYIDKAYVNYYDADAGKELATQDASAKTDEVADMEMTLINIIKGFSPRVGQPWYLVDEVFVPINCDGAFHWILEVIALKDRCIHVYDSMASSQKRTQTSEIEKLGKAERDLFQVEYVSEIAQQESGILDCGVFVAVYAEYQSEGLDISSLKVDAHYHRLRYSSILCKYGSVKAENGYFSENDDLQRPRMKFTPKKIDRVLCIQ</sequence>
<keyword evidence="3" id="KW-0378">Hydrolase</keyword>
<feature type="region of interest" description="Disordered" evidence="4">
    <location>
        <begin position="129"/>
        <end position="156"/>
    </location>
</feature>
<organism evidence="6 7">
    <name type="scientific">Capsicum baccatum</name>
    <name type="common">Peruvian pepper</name>
    <dbReference type="NCBI Taxonomy" id="33114"/>
    <lineage>
        <taxon>Eukaryota</taxon>
        <taxon>Viridiplantae</taxon>
        <taxon>Streptophyta</taxon>
        <taxon>Embryophyta</taxon>
        <taxon>Tracheophyta</taxon>
        <taxon>Spermatophyta</taxon>
        <taxon>Magnoliopsida</taxon>
        <taxon>eudicotyledons</taxon>
        <taxon>Gunneridae</taxon>
        <taxon>Pentapetalae</taxon>
        <taxon>asterids</taxon>
        <taxon>lamiids</taxon>
        <taxon>Solanales</taxon>
        <taxon>Solanaceae</taxon>
        <taxon>Solanoideae</taxon>
        <taxon>Capsiceae</taxon>
        <taxon>Capsicum</taxon>
    </lineage>
</organism>
<evidence type="ECO:0000313" key="7">
    <source>
        <dbReference type="Proteomes" id="UP000224567"/>
    </source>
</evidence>
<keyword evidence="7" id="KW-1185">Reference proteome</keyword>